<evidence type="ECO:0000313" key="1">
    <source>
        <dbReference type="EMBL" id="TKW02755.1"/>
    </source>
</evidence>
<evidence type="ECO:0000313" key="2">
    <source>
        <dbReference type="Proteomes" id="UP000298652"/>
    </source>
</evidence>
<gene>
    <name evidence="1" type="ORF">SEVIR_8G260766v2</name>
</gene>
<name>A0A4U6TND9_SETVI</name>
<protein>
    <submittedName>
        <fullName evidence="1">Uncharacterized protein</fullName>
    </submittedName>
</protein>
<dbReference type="AlphaFoldDB" id="A0A4U6TND9"/>
<dbReference type="Gramene" id="TKW02755">
    <property type="protein sequence ID" value="TKW02755"/>
    <property type="gene ID" value="SEVIR_8G260766v2"/>
</dbReference>
<organism evidence="1 2">
    <name type="scientific">Setaria viridis</name>
    <name type="common">Green bristlegrass</name>
    <name type="synonym">Setaria italica subsp. viridis</name>
    <dbReference type="NCBI Taxonomy" id="4556"/>
    <lineage>
        <taxon>Eukaryota</taxon>
        <taxon>Viridiplantae</taxon>
        <taxon>Streptophyta</taxon>
        <taxon>Embryophyta</taxon>
        <taxon>Tracheophyta</taxon>
        <taxon>Spermatophyta</taxon>
        <taxon>Magnoliopsida</taxon>
        <taxon>Liliopsida</taxon>
        <taxon>Poales</taxon>
        <taxon>Poaceae</taxon>
        <taxon>PACMAD clade</taxon>
        <taxon>Panicoideae</taxon>
        <taxon>Panicodae</taxon>
        <taxon>Paniceae</taxon>
        <taxon>Cenchrinae</taxon>
        <taxon>Setaria</taxon>
    </lineage>
</organism>
<keyword evidence="2" id="KW-1185">Reference proteome</keyword>
<proteinExistence type="predicted"/>
<dbReference type="Proteomes" id="UP000298652">
    <property type="component" value="Chromosome 8"/>
</dbReference>
<dbReference type="EMBL" id="CM016559">
    <property type="protein sequence ID" value="TKW02755.1"/>
    <property type="molecule type" value="Genomic_DNA"/>
</dbReference>
<sequence length="167" mass="18807">MVTQVSVAAAASRQLPAAGSLCTNCSLSQLSIAEQSTHGPTSQATHRNASYNICCLLPLTRDLAYLKAEAPKGSAKNLMFYPQLWNRCSHTCSIFFKKKDEIQTLSAITRQKCRLQIFFLSTNNRRNLDQTYRDRSYKKCTHPCHGLNSLTRPQESASDTWLILPFF</sequence>
<accession>A0A4U6TND9</accession>
<reference evidence="1" key="1">
    <citation type="submission" date="2019-03" db="EMBL/GenBank/DDBJ databases">
        <title>WGS assembly of Setaria viridis.</title>
        <authorList>
            <person name="Huang P."/>
            <person name="Jenkins J."/>
            <person name="Grimwood J."/>
            <person name="Barry K."/>
            <person name="Healey A."/>
            <person name="Mamidi S."/>
            <person name="Sreedasyam A."/>
            <person name="Shu S."/>
            <person name="Feldman M."/>
            <person name="Wu J."/>
            <person name="Yu Y."/>
            <person name="Chen C."/>
            <person name="Johnson J."/>
            <person name="Rokhsar D."/>
            <person name="Baxter I."/>
            <person name="Schmutz J."/>
            <person name="Brutnell T."/>
            <person name="Kellogg E."/>
        </authorList>
    </citation>
    <scope>NUCLEOTIDE SEQUENCE [LARGE SCALE GENOMIC DNA]</scope>
</reference>